<dbReference type="EMBL" id="ASQA01000013">
    <property type="protein sequence ID" value="ETT86324.1"/>
    <property type="molecule type" value="Genomic_DNA"/>
</dbReference>
<proteinExistence type="predicted"/>
<dbReference type="PROSITE" id="PS51819">
    <property type="entry name" value="VOC"/>
    <property type="match status" value="1"/>
</dbReference>
<name>W4F1J5_9BACL</name>
<feature type="domain" description="VOC" evidence="1">
    <location>
        <begin position="4"/>
        <end position="32"/>
    </location>
</feature>
<dbReference type="SUPFAM" id="SSF54593">
    <property type="entry name" value="Glyoxalase/Bleomycin resistance protein/Dihydroxybiphenyl dioxygenase"/>
    <property type="match status" value="1"/>
</dbReference>
<sequence length="32" mass="3814">MFERIGTISFPISDIEKSSTWYQKLLGFKEVY</sequence>
<dbReference type="Proteomes" id="UP000019062">
    <property type="component" value="Unassembled WGS sequence"/>
</dbReference>
<comment type="caution">
    <text evidence="2">The sequence shown here is derived from an EMBL/GenBank/DDBJ whole genome shotgun (WGS) entry which is preliminary data.</text>
</comment>
<evidence type="ECO:0000313" key="2">
    <source>
        <dbReference type="EMBL" id="ETT86324.1"/>
    </source>
</evidence>
<gene>
    <name evidence="2" type="ORF">C176_06417</name>
</gene>
<reference evidence="2 3" key="1">
    <citation type="journal article" date="2014" name="BMC Genomics">
        <title>Genomic comparison of sporeforming bacilli isolated from milk.</title>
        <authorList>
            <person name="Moreno Switt A.I."/>
            <person name="Andrus A.D."/>
            <person name="Ranieri M.L."/>
            <person name="Orsi R.H."/>
            <person name="Ivy R."/>
            <person name="den Bakker H.C."/>
            <person name="Martin N.H."/>
            <person name="Wiedmann M."/>
            <person name="Boor K.J."/>
        </authorList>
    </citation>
    <scope>NUCLEOTIDE SEQUENCE [LARGE SCALE GENOMIC DNA]</scope>
    <source>
        <strain evidence="2 3">FSL R5-213</strain>
    </source>
</reference>
<dbReference type="AlphaFoldDB" id="W4F1J5"/>
<keyword evidence="3" id="KW-1185">Reference proteome</keyword>
<dbReference type="Pfam" id="PF00903">
    <property type="entry name" value="Glyoxalase"/>
    <property type="match status" value="1"/>
</dbReference>
<accession>W4F1J5</accession>
<dbReference type="Gene3D" id="3.10.180.10">
    <property type="entry name" value="2,3-Dihydroxybiphenyl 1,2-Dioxygenase, domain 1"/>
    <property type="match status" value="1"/>
</dbReference>
<dbReference type="InterPro" id="IPR037523">
    <property type="entry name" value="VOC_core"/>
</dbReference>
<organism evidence="2 3">
    <name type="scientific">Viridibacillus arenosi FSL R5-213</name>
    <dbReference type="NCBI Taxonomy" id="1227360"/>
    <lineage>
        <taxon>Bacteria</taxon>
        <taxon>Bacillati</taxon>
        <taxon>Bacillota</taxon>
        <taxon>Bacilli</taxon>
        <taxon>Bacillales</taxon>
        <taxon>Caryophanaceae</taxon>
        <taxon>Viridibacillus</taxon>
    </lineage>
</organism>
<protein>
    <recommendedName>
        <fullName evidence="1">VOC domain-containing protein</fullName>
    </recommendedName>
</protein>
<evidence type="ECO:0000259" key="1">
    <source>
        <dbReference type="PROSITE" id="PS51819"/>
    </source>
</evidence>
<dbReference type="InterPro" id="IPR029068">
    <property type="entry name" value="Glyas_Bleomycin-R_OHBP_Dase"/>
</dbReference>
<dbReference type="RefSeq" id="WP_327192116.1">
    <property type="nucleotide sequence ID" value="NZ_ASQA01000013.1"/>
</dbReference>
<dbReference type="InterPro" id="IPR004360">
    <property type="entry name" value="Glyas_Fos-R_dOase_dom"/>
</dbReference>
<evidence type="ECO:0000313" key="3">
    <source>
        <dbReference type="Proteomes" id="UP000019062"/>
    </source>
</evidence>